<evidence type="ECO:0000313" key="1">
    <source>
        <dbReference type="EMBL" id="KHF97820.1"/>
    </source>
</evidence>
<organism evidence="1 2">
    <name type="scientific">Gossypium arboreum</name>
    <name type="common">Tree cotton</name>
    <name type="synonym">Gossypium nanking</name>
    <dbReference type="NCBI Taxonomy" id="29729"/>
    <lineage>
        <taxon>Eukaryota</taxon>
        <taxon>Viridiplantae</taxon>
        <taxon>Streptophyta</taxon>
        <taxon>Embryophyta</taxon>
        <taxon>Tracheophyta</taxon>
        <taxon>Spermatophyta</taxon>
        <taxon>Magnoliopsida</taxon>
        <taxon>eudicotyledons</taxon>
        <taxon>Gunneridae</taxon>
        <taxon>Pentapetalae</taxon>
        <taxon>rosids</taxon>
        <taxon>malvids</taxon>
        <taxon>Malvales</taxon>
        <taxon>Malvaceae</taxon>
        <taxon>Malvoideae</taxon>
        <taxon>Gossypium</taxon>
    </lineage>
</organism>
<dbReference type="Proteomes" id="UP000032142">
    <property type="component" value="Unassembled WGS sequence"/>
</dbReference>
<name>A0A0B0MG05_GOSAR</name>
<evidence type="ECO:0000313" key="2">
    <source>
        <dbReference type="Proteomes" id="UP000032142"/>
    </source>
</evidence>
<protein>
    <submittedName>
        <fullName evidence="1">Uncharacterized protein</fullName>
    </submittedName>
</protein>
<gene>
    <name evidence="1" type="ORF">F383_37196</name>
</gene>
<dbReference type="EMBL" id="JRRC01018651">
    <property type="protein sequence ID" value="KHF97820.1"/>
    <property type="molecule type" value="Genomic_DNA"/>
</dbReference>
<keyword evidence="2" id="KW-1185">Reference proteome</keyword>
<dbReference type="AlphaFoldDB" id="A0A0B0MG05"/>
<proteinExistence type="predicted"/>
<accession>A0A0B0MG05</accession>
<sequence length="24" mass="2754">MINMNQILLTTCMMDVKCTKCTMS</sequence>
<comment type="caution">
    <text evidence="1">The sequence shown here is derived from an EMBL/GenBank/DDBJ whole genome shotgun (WGS) entry which is preliminary data.</text>
</comment>
<reference evidence="2" key="1">
    <citation type="submission" date="2014-09" db="EMBL/GenBank/DDBJ databases">
        <authorList>
            <person name="Mudge J."/>
            <person name="Ramaraj T."/>
            <person name="Lindquist I.E."/>
            <person name="Bharti A.K."/>
            <person name="Sundararajan A."/>
            <person name="Cameron C.T."/>
            <person name="Woodward J.E."/>
            <person name="May G.D."/>
            <person name="Brubaker C."/>
            <person name="Broadhvest J."/>
            <person name="Wilkins T.A."/>
        </authorList>
    </citation>
    <scope>NUCLEOTIDE SEQUENCE</scope>
    <source>
        <strain evidence="2">cv. AKA8401</strain>
    </source>
</reference>